<keyword evidence="2" id="KW-1185">Reference proteome</keyword>
<proteinExistence type="predicted"/>
<name>A0A4R3KX03_9FIRM</name>
<evidence type="ECO:0000313" key="2">
    <source>
        <dbReference type="Proteomes" id="UP000294567"/>
    </source>
</evidence>
<accession>A0A4R3KX03</accession>
<comment type="caution">
    <text evidence="1">The sequence shown here is derived from an EMBL/GenBank/DDBJ whole genome shotgun (WGS) entry which is preliminary data.</text>
</comment>
<dbReference type="EMBL" id="SMAE01000006">
    <property type="protein sequence ID" value="TCS89350.1"/>
    <property type="molecule type" value="Genomic_DNA"/>
</dbReference>
<dbReference type="OrthoDB" id="15452at2"/>
<dbReference type="Proteomes" id="UP000294567">
    <property type="component" value="Unassembled WGS sequence"/>
</dbReference>
<protein>
    <recommendedName>
        <fullName evidence="3">CRISPR type III-B/RAMP module-associated protein Cmr5</fullName>
    </recommendedName>
</protein>
<organism evidence="1 2">
    <name type="scientific">Keratinibaculum paraultunense</name>
    <dbReference type="NCBI Taxonomy" id="1278232"/>
    <lineage>
        <taxon>Bacteria</taxon>
        <taxon>Bacillati</taxon>
        <taxon>Bacillota</taxon>
        <taxon>Tissierellia</taxon>
        <taxon>Tissierellales</taxon>
        <taxon>Tepidimicrobiaceae</taxon>
        <taxon>Keratinibaculum</taxon>
    </lineage>
</organism>
<sequence length="138" mass="16190">MTKAENLDSRINEYSYKMVKELKDGKVNLVEIDKALGVLCNDGVYGYYVYCKSRADGKNDEKIKSPMFSQFISNIVKEFNDIVCSEKEIKSFKSLYEYDEYFSDLSKNIHKLLFFKDILEKILTYARYHAKAEDDINE</sequence>
<dbReference type="AlphaFoldDB" id="A0A4R3KX03"/>
<reference evidence="1 2" key="1">
    <citation type="submission" date="2019-03" db="EMBL/GenBank/DDBJ databases">
        <title>Genomic Encyclopedia of Type Strains, Phase IV (KMG-IV): sequencing the most valuable type-strain genomes for metagenomic binning, comparative biology and taxonomic classification.</title>
        <authorList>
            <person name="Goeker M."/>
        </authorList>
    </citation>
    <scope>NUCLEOTIDE SEQUENCE [LARGE SCALE GENOMIC DNA]</scope>
    <source>
        <strain evidence="1 2">DSM 26752</strain>
    </source>
</reference>
<evidence type="ECO:0008006" key="3">
    <source>
        <dbReference type="Google" id="ProtNLM"/>
    </source>
</evidence>
<gene>
    <name evidence="1" type="ORF">EDD65_10616</name>
</gene>
<dbReference type="RefSeq" id="WP_132027411.1">
    <property type="nucleotide sequence ID" value="NZ_CP068564.1"/>
</dbReference>
<evidence type="ECO:0000313" key="1">
    <source>
        <dbReference type="EMBL" id="TCS89350.1"/>
    </source>
</evidence>